<keyword evidence="6 7" id="KW-0472">Membrane</keyword>
<evidence type="ECO:0000256" key="3">
    <source>
        <dbReference type="ARBA" id="ARBA00022519"/>
    </source>
</evidence>
<dbReference type="PANTHER" id="PTHR33362">
    <property type="entry name" value="SIALIC ACID TRAP TRANSPORTER PERMEASE PROTEIN SIAT-RELATED"/>
    <property type="match status" value="1"/>
</dbReference>
<evidence type="ECO:0000313" key="10">
    <source>
        <dbReference type="Proteomes" id="UP001431784"/>
    </source>
</evidence>
<feature type="transmembrane region" description="Helical" evidence="7">
    <location>
        <begin position="408"/>
        <end position="432"/>
    </location>
</feature>
<feature type="transmembrane region" description="Helical" evidence="7">
    <location>
        <begin position="6"/>
        <end position="23"/>
    </location>
</feature>
<dbReference type="EMBL" id="JAQZSM010000013">
    <property type="protein sequence ID" value="MDD7972177.1"/>
    <property type="molecule type" value="Genomic_DNA"/>
</dbReference>
<evidence type="ECO:0000256" key="5">
    <source>
        <dbReference type="ARBA" id="ARBA00022989"/>
    </source>
</evidence>
<keyword evidence="7" id="KW-0813">Transport</keyword>
<accession>A0ABT5TAQ1</accession>
<protein>
    <recommendedName>
        <fullName evidence="7">TRAP transporter large permease protein</fullName>
    </recommendedName>
</protein>
<dbReference type="Proteomes" id="UP001431784">
    <property type="component" value="Unassembled WGS sequence"/>
</dbReference>
<evidence type="ECO:0000259" key="8">
    <source>
        <dbReference type="Pfam" id="PF06808"/>
    </source>
</evidence>
<feature type="transmembrane region" description="Helical" evidence="7">
    <location>
        <begin position="60"/>
        <end position="79"/>
    </location>
</feature>
<feature type="transmembrane region" description="Helical" evidence="7">
    <location>
        <begin position="144"/>
        <end position="171"/>
    </location>
</feature>
<feature type="transmembrane region" description="Helical" evidence="7">
    <location>
        <begin position="287"/>
        <end position="304"/>
    </location>
</feature>
<evidence type="ECO:0000256" key="7">
    <source>
        <dbReference type="RuleBase" id="RU369079"/>
    </source>
</evidence>
<keyword evidence="5 7" id="KW-1133">Transmembrane helix</keyword>
<reference evidence="9" key="1">
    <citation type="submission" date="2023-02" db="EMBL/GenBank/DDBJ databases">
        <title>Description of Roseinatronobacter alkalisoli sp. nov., an alkaliphilic bacerium isolated from soda soil.</title>
        <authorList>
            <person name="Wei W."/>
        </authorList>
    </citation>
    <scope>NUCLEOTIDE SEQUENCE</scope>
    <source>
        <strain evidence="9">HJB301</strain>
    </source>
</reference>
<feature type="domain" description="TRAP C4-dicarboxylate transport system permease DctM subunit" evidence="8">
    <location>
        <begin position="15"/>
        <end position="427"/>
    </location>
</feature>
<feature type="transmembrane region" description="Helical" evidence="7">
    <location>
        <begin position="177"/>
        <end position="204"/>
    </location>
</feature>
<comment type="subunit">
    <text evidence="7">The complex comprises the extracytoplasmic solute receptor protein and the two transmembrane proteins.</text>
</comment>
<dbReference type="PIRSF" id="PIRSF006066">
    <property type="entry name" value="HI0050"/>
    <property type="match status" value="1"/>
</dbReference>
<dbReference type="PANTHER" id="PTHR33362:SF5">
    <property type="entry name" value="C4-DICARBOXYLATE TRAP TRANSPORTER LARGE PERMEASE PROTEIN DCTM"/>
    <property type="match status" value="1"/>
</dbReference>
<keyword evidence="3 7" id="KW-0997">Cell inner membrane</keyword>
<dbReference type="RefSeq" id="WP_274352854.1">
    <property type="nucleotide sequence ID" value="NZ_JAQZSM010000013.1"/>
</dbReference>
<comment type="caution">
    <text evidence="9">The sequence shown here is derived from an EMBL/GenBank/DDBJ whole genome shotgun (WGS) entry which is preliminary data.</text>
</comment>
<comment type="subcellular location">
    <subcellularLocation>
        <location evidence="1 7">Cell inner membrane</location>
        <topology evidence="1 7">Multi-pass membrane protein</topology>
    </subcellularLocation>
</comment>
<dbReference type="NCBIfam" id="TIGR00786">
    <property type="entry name" value="dctM"/>
    <property type="match status" value="1"/>
</dbReference>
<dbReference type="InterPro" id="IPR004681">
    <property type="entry name" value="TRAP_DctM"/>
</dbReference>
<sequence>MTMLSNFAVGAIGIAVMVGLIGLRFHIGLAMALVATVGITIIAGPRVTYTVLQVVPYEFANSWEFSAVPLFILMGTVAYRSGMTTSLFRAARLWLSWMPGGLAVAANFGCAGFSAAAGSSVVTAVSMGRIAVPEMLRFRYDPALATGVVAAAGTLGVMIPPSIPMILYGYFAEVSVAQLFIAGVLPGLLTAFVYTGVIVVRCWLNPDLAPPVPDDTDRREKWRALGETWPLPLIILVVIGTIYTGFASPTESAAFGAVAAVAIATFQGKMQWAVLRKSLLETIETSAAIFFVVIGAILLTRFMAFSDLPETIAQIVIEYGVDKITLILVTGLIFLVLGCFLDPIGLLLLALPVFLPIYIAADINLIWFGIIFIKYIEIGLITPPIGVNIFALKSILPNVPIQTIFRGVAWFFVAELFVLALLIGFPSISLFLPSLMR</sequence>
<evidence type="ECO:0000256" key="6">
    <source>
        <dbReference type="ARBA" id="ARBA00023136"/>
    </source>
</evidence>
<comment type="similarity">
    <text evidence="7">Belongs to the TRAP transporter large permease family.</text>
</comment>
<evidence type="ECO:0000256" key="2">
    <source>
        <dbReference type="ARBA" id="ARBA00022475"/>
    </source>
</evidence>
<feature type="transmembrane region" description="Helical" evidence="7">
    <location>
        <begin position="348"/>
        <end position="372"/>
    </location>
</feature>
<feature type="transmembrane region" description="Helical" evidence="7">
    <location>
        <begin position="30"/>
        <end position="48"/>
    </location>
</feature>
<evidence type="ECO:0000256" key="1">
    <source>
        <dbReference type="ARBA" id="ARBA00004429"/>
    </source>
</evidence>
<feature type="transmembrane region" description="Helical" evidence="7">
    <location>
        <begin position="224"/>
        <end position="246"/>
    </location>
</feature>
<dbReference type="InterPro" id="IPR010656">
    <property type="entry name" value="DctM"/>
</dbReference>
<comment type="function">
    <text evidence="7">Part of the tripartite ATP-independent periplasmic (TRAP) transport system.</text>
</comment>
<proteinExistence type="inferred from homology"/>
<feature type="transmembrane region" description="Helical" evidence="7">
    <location>
        <begin position="252"/>
        <end position="275"/>
    </location>
</feature>
<gene>
    <name evidence="9" type="ORF">PUT78_13810</name>
</gene>
<keyword evidence="4 7" id="KW-0812">Transmembrane</keyword>
<evidence type="ECO:0000256" key="4">
    <source>
        <dbReference type="ARBA" id="ARBA00022692"/>
    </source>
</evidence>
<feature type="transmembrane region" description="Helical" evidence="7">
    <location>
        <begin position="324"/>
        <end position="341"/>
    </location>
</feature>
<name>A0ABT5TAQ1_9RHOB</name>
<organism evidence="9 10">
    <name type="scientific">Roseinatronobacter alkalisoli</name>
    <dbReference type="NCBI Taxonomy" id="3028235"/>
    <lineage>
        <taxon>Bacteria</taxon>
        <taxon>Pseudomonadati</taxon>
        <taxon>Pseudomonadota</taxon>
        <taxon>Alphaproteobacteria</taxon>
        <taxon>Rhodobacterales</taxon>
        <taxon>Paracoccaceae</taxon>
        <taxon>Roseinatronobacter</taxon>
    </lineage>
</organism>
<keyword evidence="2" id="KW-1003">Cell membrane</keyword>
<dbReference type="Pfam" id="PF06808">
    <property type="entry name" value="DctM"/>
    <property type="match status" value="1"/>
</dbReference>
<evidence type="ECO:0000313" key="9">
    <source>
        <dbReference type="EMBL" id="MDD7972177.1"/>
    </source>
</evidence>
<keyword evidence="10" id="KW-1185">Reference proteome</keyword>